<gene>
    <name evidence="4" type="ORF">BDY21DRAFT_68796</name>
</gene>
<evidence type="ECO:0000313" key="4">
    <source>
        <dbReference type="EMBL" id="KAF2455616.1"/>
    </source>
</evidence>
<dbReference type="PANTHER" id="PTHR37049">
    <property type="entry name" value="PEPTIDASE S41 FAMILY PROTEIN"/>
    <property type="match status" value="1"/>
</dbReference>
<evidence type="ECO:0000313" key="5">
    <source>
        <dbReference type="Proteomes" id="UP000799766"/>
    </source>
</evidence>
<feature type="compositionally biased region" description="Polar residues" evidence="1">
    <location>
        <begin position="605"/>
        <end position="617"/>
    </location>
</feature>
<dbReference type="AlphaFoldDB" id="A0A6A6NV64"/>
<dbReference type="OrthoDB" id="27214at2759"/>
<dbReference type="SUPFAM" id="SSF52096">
    <property type="entry name" value="ClpP/crotonase"/>
    <property type="match status" value="1"/>
</dbReference>
<proteinExistence type="predicted"/>
<accession>A0A6A6NV64</accession>
<evidence type="ECO:0000256" key="1">
    <source>
        <dbReference type="SAM" id="MobiDB-lite"/>
    </source>
</evidence>
<dbReference type="EMBL" id="MU001686">
    <property type="protein sequence ID" value="KAF2455616.1"/>
    <property type="molecule type" value="Genomic_DNA"/>
</dbReference>
<dbReference type="Proteomes" id="UP000799766">
    <property type="component" value="Unassembled WGS sequence"/>
</dbReference>
<dbReference type="Pfam" id="PF23658">
    <property type="entry name" value="PDZ_CPAF_rel"/>
    <property type="match status" value="1"/>
</dbReference>
<evidence type="ECO:0000259" key="2">
    <source>
        <dbReference type="Pfam" id="PF03572"/>
    </source>
</evidence>
<organism evidence="4 5">
    <name type="scientific">Lineolata rhizophorae</name>
    <dbReference type="NCBI Taxonomy" id="578093"/>
    <lineage>
        <taxon>Eukaryota</taxon>
        <taxon>Fungi</taxon>
        <taxon>Dikarya</taxon>
        <taxon>Ascomycota</taxon>
        <taxon>Pezizomycotina</taxon>
        <taxon>Dothideomycetes</taxon>
        <taxon>Dothideomycetes incertae sedis</taxon>
        <taxon>Lineolatales</taxon>
        <taxon>Lineolataceae</taxon>
        <taxon>Lineolata</taxon>
    </lineage>
</organism>
<feature type="domain" description="CPAF-like PDZ" evidence="3">
    <location>
        <begin position="79"/>
        <end position="185"/>
    </location>
</feature>
<dbReference type="PANTHER" id="PTHR37049:SF4">
    <property type="entry name" value="RHODANESE DOMAIN-CONTAINING PROTEIN"/>
    <property type="match status" value="1"/>
</dbReference>
<feature type="region of interest" description="Disordered" evidence="1">
    <location>
        <begin position="605"/>
        <end position="624"/>
    </location>
</feature>
<keyword evidence="5" id="KW-1185">Reference proteome</keyword>
<dbReference type="Pfam" id="PF03572">
    <property type="entry name" value="Peptidase_S41"/>
    <property type="match status" value="1"/>
</dbReference>
<dbReference type="GO" id="GO:0008236">
    <property type="term" value="F:serine-type peptidase activity"/>
    <property type="evidence" value="ECO:0007669"/>
    <property type="project" value="InterPro"/>
</dbReference>
<protein>
    <submittedName>
        <fullName evidence="4">Uncharacterized protein</fullName>
    </submittedName>
</protein>
<dbReference type="InterPro" id="IPR056186">
    <property type="entry name" value="PDZ_CPAF-rel"/>
</dbReference>
<dbReference type="InterPro" id="IPR029045">
    <property type="entry name" value="ClpP/crotonase-like_dom_sf"/>
</dbReference>
<name>A0A6A6NV64_9PEZI</name>
<sequence length="660" mass="72223">MTEFQSTMSYLEDPPSSYAEPAVDILSGLNEIKQKISDGEYTNEFTFEAEVAQLLTSAHDGHFGFEGMAYAGVFRWRRDEEAALVSLSLDGSVPKVYAWADIGEVQEPSPVVQINGQDVIAFLQEESEAVSLHDPDARWNDMFVSATADTFGAFTNSKDYPGPNTTLTFENGTTNSYINSAIVLDPGFWGNVEDGESFYLTFIAPSSLGFRERSTDQLSTYHMPKRLMKTRDNNIQKRASPLTFPEPFITHPDELVSVSGYFIDQDGIEGGVAVLAIYTFLTGEDDENVAFQDMLQDFLAEIRNRGTRRIIVDVRSNGGGKVFLGYEAFKQLFPSIEIFGASRYRATDAANLFGEQISELEFSQRTGELYTLPFNFRSYIDENLEAFSDWEDMFGPVTANGDTFTELLRYNLSDPLLTMSQLYSLGISITGYLDRADITEDYFDPDDVVVLSDGVCASTCNIFVEALTQQAGVRSFAVGGRPQLGPMQPVGGTKGTLVLPADFLVSLSGLFLSDVARTRQQFNEWASFLPFPFSIATADATVNFQDSIRPGSDTPTQFTNETANCRVFYTPEMMTDVTNLWGAVAGIAWGDGGQMDEGRCIQGSARTQQNRANPSGTDDSEAGTTSTGAAAAVVVPPMSMMPLVCALVALVSSLLGASLM</sequence>
<reference evidence="4" key="1">
    <citation type="journal article" date="2020" name="Stud. Mycol.">
        <title>101 Dothideomycetes genomes: a test case for predicting lifestyles and emergence of pathogens.</title>
        <authorList>
            <person name="Haridas S."/>
            <person name="Albert R."/>
            <person name="Binder M."/>
            <person name="Bloem J."/>
            <person name="Labutti K."/>
            <person name="Salamov A."/>
            <person name="Andreopoulos B."/>
            <person name="Baker S."/>
            <person name="Barry K."/>
            <person name="Bills G."/>
            <person name="Bluhm B."/>
            <person name="Cannon C."/>
            <person name="Castanera R."/>
            <person name="Culley D."/>
            <person name="Daum C."/>
            <person name="Ezra D."/>
            <person name="Gonzalez J."/>
            <person name="Henrissat B."/>
            <person name="Kuo A."/>
            <person name="Liang C."/>
            <person name="Lipzen A."/>
            <person name="Lutzoni F."/>
            <person name="Magnuson J."/>
            <person name="Mondo S."/>
            <person name="Nolan M."/>
            <person name="Ohm R."/>
            <person name="Pangilinan J."/>
            <person name="Park H.-J."/>
            <person name="Ramirez L."/>
            <person name="Alfaro M."/>
            <person name="Sun H."/>
            <person name="Tritt A."/>
            <person name="Yoshinaga Y."/>
            <person name="Zwiers L.-H."/>
            <person name="Turgeon B."/>
            <person name="Goodwin S."/>
            <person name="Spatafora J."/>
            <person name="Crous P."/>
            <person name="Grigoriev I."/>
        </authorList>
    </citation>
    <scope>NUCLEOTIDE SEQUENCE</scope>
    <source>
        <strain evidence="4">ATCC 16933</strain>
    </source>
</reference>
<dbReference type="InterPro" id="IPR005151">
    <property type="entry name" value="Tail-specific_protease"/>
</dbReference>
<dbReference type="InterPro" id="IPR052766">
    <property type="entry name" value="S41A_metabolite_peptidase"/>
</dbReference>
<dbReference type="GO" id="GO:0006508">
    <property type="term" value="P:proteolysis"/>
    <property type="evidence" value="ECO:0007669"/>
    <property type="project" value="InterPro"/>
</dbReference>
<feature type="domain" description="Tail specific protease" evidence="2">
    <location>
        <begin position="272"/>
        <end position="470"/>
    </location>
</feature>
<dbReference type="Gene3D" id="3.90.226.10">
    <property type="entry name" value="2-enoyl-CoA Hydratase, Chain A, domain 1"/>
    <property type="match status" value="1"/>
</dbReference>
<evidence type="ECO:0000259" key="3">
    <source>
        <dbReference type="Pfam" id="PF23658"/>
    </source>
</evidence>